<evidence type="ECO:0000313" key="1">
    <source>
        <dbReference type="EMBL" id="CAI9926477.1"/>
    </source>
</evidence>
<organism evidence="1">
    <name type="scientific">Hexamita inflata</name>
    <dbReference type="NCBI Taxonomy" id="28002"/>
    <lineage>
        <taxon>Eukaryota</taxon>
        <taxon>Metamonada</taxon>
        <taxon>Diplomonadida</taxon>
        <taxon>Hexamitidae</taxon>
        <taxon>Hexamitinae</taxon>
        <taxon>Hexamita</taxon>
    </lineage>
</organism>
<reference evidence="2 3" key="2">
    <citation type="submission" date="2024-07" db="EMBL/GenBank/DDBJ databases">
        <authorList>
            <person name="Akdeniz Z."/>
        </authorList>
    </citation>
    <scope>NUCLEOTIDE SEQUENCE [LARGE SCALE GENOMIC DNA]</scope>
</reference>
<gene>
    <name evidence="1" type="ORF">HINF_LOCUS14122</name>
    <name evidence="2" type="ORF">HINF_LOCUS18062</name>
</gene>
<dbReference type="EMBL" id="CATOUU010000369">
    <property type="protein sequence ID" value="CAI9926477.1"/>
    <property type="molecule type" value="Genomic_DNA"/>
</dbReference>
<name>A0AA86NWF4_9EUKA</name>
<evidence type="ECO:0000313" key="3">
    <source>
        <dbReference type="Proteomes" id="UP001642409"/>
    </source>
</evidence>
<comment type="caution">
    <text evidence="1">The sequence shown here is derived from an EMBL/GenBank/DDBJ whole genome shotgun (WGS) entry which is preliminary data.</text>
</comment>
<dbReference type="AlphaFoldDB" id="A0AA86NWF4"/>
<evidence type="ECO:0000313" key="2">
    <source>
        <dbReference type="EMBL" id="CAL6002737.1"/>
    </source>
</evidence>
<dbReference type="EMBL" id="CAXDID020000046">
    <property type="protein sequence ID" value="CAL6002737.1"/>
    <property type="molecule type" value="Genomic_DNA"/>
</dbReference>
<protein>
    <submittedName>
        <fullName evidence="2">Hypothetical_protein</fullName>
    </submittedName>
</protein>
<keyword evidence="3" id="KW-1185">Reference proteome</keyword>
<sequence length="109" mass="12627">MSKAAYFQQPTFQLNVQYSNLVTARSIKVLSMIQIFHEAQTLLNNSVSVKRTDFVIQDNLLQSLQIQENKVTTKNINLNKLSGFRYYQVKPLNCELPSRFNMPDSKIQI</sequence>
<dbReference type="Proteomes" id="UP001642409">
    <property type="component" value="Unassembled WGS sequence"/>
</dbReference>
<reference evidence="1" key="1">
    <citation type="submission" date="2023-06" db="EMBL/GenBank/DDBJ databases">
        <authorList>
            <person name="Kurt Z."/>
        </authorList>
    </citation>
    <scope>NUCLEOTIDE SEQUENCE</scope>
</reference>
<accession>A0AA86NWF4</accession>
<proteinExistence type="predicted"/>